<reference evidence="2 3" key="1">
    <citation type="submission" date="2018-02" db="EMBL/GenBank/DDBJ databases">
        <title>Genomic Encyclopedia of Archaeal and Bacterial Type Strains, Phase II (KMG-II): from individual species to whole genera.</title>
        <authorList>
            <person name="Goeker M."/>
        </authorList>
    </citation>
    <scope>NUCLEOTIDE SEQUENCE [LARGE SCALE GENOMIC DNA]</scope>
    <source>
        <strain evidence="2 3">DSM 29526</strain>
    </source>
</reference>
<gene>
    <name evidence="2" type="ORF">CLV84_1940</name>
</gene>
<dbReference type="EMBL" id="PTJC01000006">
    <property type="protein sequence ID" value="PPK85051.1"/>
    <property type="molecule type" value="Genomic_DNA"/>
</dbReference>
<feature type="transmembrane region" description="Helical" evidence="1">
    <location>
        <begin position="7"/>
        <end position="29"/>
    </location>
</feature>
<feature type="transmembrane region" description="Helical" evidence="1">
    <location>
        <begin position="152"/>
        <end position="172"/>
    </location>
</feature>
<evidence type="ECO:0000313" key="2">
    <source>
        <dbReference type="EMBL" id="PPK85051.1"/>
    </source>
</evidence>
<feature type="transmembrane region" description="Helical" evidence="1">
    <location>
        <begin position="41"/>
        <end position="64"/>
    </location>
</feature>
<dbReference type="Proteomes" id="UP000237662">
    <property type="component" value="Unassembled WGS sequence"/>
</dbReference>
<dbReference type="RefSeq" id="WP_104419572.1">
    <property type="nucleotide sequence ID" value="NZ_PTJC01000006.1"/>
</dbReference>
<dbReference type="AlphaFoldDB" id="A0A2S6I1U2"/>
<proteinExistence type="predicted"/>
<name>A0A2S6I1U2_9BACT</name>
<accession>A0A2S6I1U2</accession>
<dbReference type="OrthoDB" id="7172951at2"/>
<keyword evidence="1" id="KW-1133">Transmembrane helix</keyword>
<comment type="caution">
    <text evidence="2">The sequence shown here is derived from an EMBL/GenBank/DDBJ whole genome shotgun (WGS) entry which is preliminary data.</text>
</comment>
<keyword evidence="1" id="KW-0472">Membrane</keyword>
<keyword evidence="1" id="KW-0812">Transmembrane</keyword>
<sequence length="287" mass="33273">MASQKRLLGFVLLGHLYITLPALVLWLGLPLLAYLLVAPFGWWWTGLAAAAALLAGYGIAWRWWGWTVTHWRIRSFGSLDEIDWLRLEVLAERYLLTWPHGHPAEELEVRTGDQDRRIREVMERNSDLRAMEKVFFGFDTPRRYGYGLTRKSLYISLGSRLLVVIVATASLFFLPQPYIGLLLMAVVFYPSRDFHMYRHLSFRGSAIELSDAGVVLRVPKLSVHYWHDCRAYRLYEHERLLVLEGGDGAEESIDLAYYQIGDYRRLASVIDVYIERYGEKVSHSVFN</sequence>
<keyword evidence="3" id="KW-1185">Reference proteome</keyword>
<protein>
    <submittedName>
        <fullName evidence="2">Uncharacterized protein</fullName>
    </submittedName>
</protein>
<organism evidence="2 3">
    <name type="scientific">Neolewinella xylanilytica</name>
    <dbReference type="NCBI Taxonomy" id="1514080"/>
    <lineage>
        <taxon>Bacteria</taxon>
        <taxon>Pseudomonadati</taxon>
        <taxon>Bacteroidota</taxon>
        <taxon>Saprospiria</taxon>
        <taxon>Saprospirales</taxon>
        <taxon>Lewinellaceae</taxon>
        <taxon>Neolewinella</taxon>
    </lineage>
</organism>
<evidence type="ECO:0000313" key="3">
    <source>
        <dbReference type="Proteomes" id="UP000237662"/>
    </source>
</evidence>
<evidence type="ECO:0000256" key="1">
    <source>
        <dbReference type="SAM" id="Phobius"/>
    </source>
</evidence>